<protein>
    <submittedName>
        <fullName evidence="4">1-acyl-sn-glycerol-3-phosphate acyltransferase</fullName>
    </submittedName>
</protein>
<comment type="caution">
    <text evidence="4">The sequence shown here is derived from an EMBL/GenBank/DDBJ whole genome shotgun (WGS) entry which is preliminary data.</text>
</comment>
<keyword evidence="2 4" id="KW-0012">Acyltransferase</keyword>
<feature type="domain" description="Phospholipid/glycerol acyltransferase" evidence="3">
    <location>
        <begin position="38"/>
        <end position="154"/>
    </location>
</feature>
<dbReference type="PANTHER" id="PTHR10434">
    <property type="entry name" value="1-ACYL-SN-GLYCEROL-3-PHOSPHATE ACYLTRANSFERASE"/>
    <property type="match status" value="1"/>
</dbReference>
<dbReference type="Pfam" id="PF01553">
    <property type="entry name" value="Acyltransferase"/>
    <property type="match status" value="1"/>
</dbReference>
<dbReference type="PANTHER" id="PTHR10434:SF11">
    <property type="entry name" value="1-ACYL-SN-GLYCEROL-3-PHOSPHATE ACYLTRANSFERASE"/>
    <property type="match status" value="1"/>
</dbReference>
<dbReference type="InterPro" id="IPR002123">
    <property type="entry name" value="Plipid/glycerol_acylTrfase"/>
</dbReference>
<name>A0A934K8Y0_9BACT</name>
<evidence type="ECO:0000313" key="4">
    <source>
        <dbReference type="EMBL" id="MBJ7598768.1"/>
    </source>
</evidence>
<evidence type="ECO:0000259" key="3">
    <source>
        <dbReference type="SMART" id="SM00563"/>
    </source>
</evidence>
<evidence type="ECO:0000256" key="1">
    <source>
        <dbReference type="ARBA" id="ARBA00022679"/>
    </source>
</evidence>
<gene>
    <name evidence="4" type="ORF">JF922_11880</name>
</gene>
<organism evidence="4 5">
    <name type="scientific">Candidatus Nephthysia bennettiae</name>
    <dbReference type="NCBI Taxonomy" id="3127016"/>
    <lineage>
        <taxon>Bacteria</taxon>
        <taxon>Bacillati</taxon>
        <taxon>Candidatus Dormiibacterota</taxon>
        <taxon>Candidatus Dormibacteria</taxon>
        <taxon>Candidatus Dormibacterales</taxon>
        <taxon>Candidatus Dormibacteraceae</taxon>
        <taxon>Candidatus Nephthysia</taxon>
    </lineage>
</organism>
<dbReference type="SMART" id="SM00563">
    <property type="entry name" value="PlsC"/>
    <property type="match status" value="1"/>
</dbReference>
<dbReference type="RefSeq" id="WP_338201974.1">
    <property type="nucleotide sequence ID" value="NZ_JAEKNR010000125.1"/>
</dbReference>
<dbReference type="Proteomes" id="UP000612893">
    <property type="component" value="Unassembled WGS sequence"/>
</dbReference>
<reference evidence="4" key="1">
    <citation type="submission" date="2020-10" db="EMBL/GenBank/DDBJ databases">
        <title>Ca. Dormibacterota MAGs.</title>
        <authorList>
            <person name="Montgomery K."/>
        </authorList>
    </citation>
    <scope>NUCLEOTIDE SEQUENCE [LARGE SCALE GENOMIC DNA]</scope>
    <source>
        <strain evidence="4">SC8812_S17_10</strain>
    </source>
</reference>
<dbReference type="SUPFAM" id="SSF69593">
    <property type="entry name" value="Glycerol-3-phosphate (1)-acyltransferase"/>
    <property type="match status" value="1"/>
</dbReference>
<dbReference type="AlphaFoldDB" id="A0A934K8Y0"/>
<dbReference type="CDD" id="cd07989">
    <property type="entry name" value="LPLAT_AGPAT-like"/>
    <property type="match status" value="1"/>
</dbReference>
<keyword evidence="1" id="KW-0808">Transferase</keyword>
<evidence type="ECO:0000313" key="5">
    <source>
        <dbReference type="Proteomes" id="UP000612893"/>
    </source>
</evidence>
<sequence length="212" mass="23171">MRAPLRFRLARLLLRLILGTLFRVELIGRERLPGTGAYVLACNHLSWVDPFLLLAWLPPSPRVHFLGRRSAIYNRVWKRWVLQFMGGVIPVESGDIQHLSQAVGATLARGGVVAIFPEGRTGPAEGRLQPLRHGVAHFAARSRVPVVALGLAGTLELWRGKRVALGVGLTVEVTGDVAADMAAIETALVEALPAYTDPGGERPWAWLTTLLR</sequence>
<dbReference type="EMBL" id="JAEKNR010000125">
    <property type="protein sequence ID" value="MBJ7598768.1"/>
    <property type="molecule type" value="Genomic_DNA"/>
</dbReference>
<keyword evidence="5" id="KW-1185">Reference proteome</keyword>
<proteinExistence type="predicted"/>
<evidence type="ECO:0000256" key="2">
    <source>
        <dbReference type="ARBA" id="ARBA00023315"/>
    </source>
</evidence>
<accession>A0A934K8Y0</accession>
<dbReference type="GO" id="GO:0016746">
    <property type="term" value="F:acyltransferase activity"/>
    <property type="evidence" value="ECO:0007669"/>
    <property type="project" value="UniProtKB-KW"/>
</dbReference>